<reference evidence="3" key="1">
    <citation type="journal article" date="2019" name="Int. J. Syst. Evol. Microbiol.">
        <title>The Global Catalogue of Microorganisms (GCM) 10K type strain sequencing project: providing services to taxonomists for standard genome sequencing and annotation.</title>
        <authorList>
            <consortium name="The Broad Institute Genomics Platform"/>
            <consortium name="The Broad Institute Genome Sequencing Center for Infectious Disease"/>
            <person name="Wu L."/>
            <person name="Ma J."/>
        </authorList>
    </citation>
    <scope>NUCLEOTIDE SEQUENCE [LARGE SCALE GENOMIC DNA]</scope>
    <source>
        <strain evidence="3">JCM 4738</strain>
    </source>
</reference>
<gene>
    <name evidence="2" type="ORF">GCM10010347_27660</name>
</gene>
<name>A0ABQ3ES06_9ACTN</name>
<keyword evidence="3" id="KW-1185">Reference proteome</keyword>
<feature type="compositionally biased region" description="Basic and acidic residues" evidence="1">
    <location>
        <begin position="93"/>
        <end position="104"/>
    </location>
</feature>
<proteinExistence type="predicted"/>
<evidence type="ECO:0000313" key="3">
    <source>
        <dbReference type="Proteomes" id="UP000642673"/>
    </source>
</evidence>
<feature type="compositionally biased region" description="Basic and acidic residues" evidence="1">
    <location>
        <begin position="11"/>
        <end position="23"/>
    </location>
</feature>
<dbReference type="EMBL" id="BMVP01000004">
    <property type="protein sequence ID" value="GHB56096.1"/>
    <property type="molecule type" value="Genomic_DNA"/>
</dbReference>
<comment type="caution">
    <text evidence="2">The sequence shown here is derived from an EMBL/GenBank/DDBJ whole genome shotgun (WGS) entry which is preliminary data.</text>
</comment>
<feature type="compositionally biased region" description="Basic and acidic residues" evidence="1">
    <location>
        <begin position="46"/>
        <end position="60"/>
    </location>
</feature>
<sequence length="133" mass="14059">MSKNRKSGHPSHGEGPSRHEGTEQHGWAPDVDSTRQQDNPSAHRSFHTDEYATDGPDRRSPTKASPVKADEGTPVKTGGRRGEHKSKGSGSGDKGHHDMGEKGASRRPSGTKDASAYTGVDPQDPPAGGRRGS</sequence>
<evidence type="ECO:0000313" key="2">
    <source>
        <dbReference type="EMBL" id="GHB56096.1"/>
    </source>
</evidence>
<feature type="region of interest" description="Disordered" evidence="1">
    <location>
        <begin position="1"/>
        <end position="133"/>
    </location>
</feature>
<organism evidence="2 3">
    <name type="scientific">Streptomyces cirratus</name>
    <dbReference type="NCBI Taxonomy" id="68187"/>
    <lineage>
        <taxon>Bacteria</taxon>
        <taxon>Bacillati</taxon>
        <taxon>Actinomycetota</taxon>
        <taxon>Actinomycetes</taxon>
        <taxon>Kitasatosporales</taxon>
        <taxon>Streptomycetaceae</taxon>
        <taxon>Streptomyces</taxon>
    </lineage>
</organism>
<dbReference type="RefSeq" id="WP_190184403.1">
    <property type="nucleotide sequence ID" value="NZ_BMVP01000004.1"/>
</dbReference>
<dbReference type="Proteomes" id="UP000642673">
    <property type="component" value="Unassembled WGS sequence"/>
</dbReference>
<accession>A0ABQ3ES06</accession>
<protein>
    <submittedName>
        <fullName evidence="2">Uncharacterized protein</fullName>
    </submittedName>
</protein>
<evidence type="ECO:0000256" key="1">
    <source>
        <dbReference type="SAM" id="MobiDB-lite"/>
    </source>
</evidence>